<dbReference type="Proteomes" id="UP000655366">
    <property type="component" value="Unassembled WGS sequence"/>
</dbReference>
<keyword evidence="2" id="KW-1185">Reference proteome</keyword>
<dbReference type="EMBL" id="JADNYM010000009">
    <property type="protein sequence ID" value="MBG0739436.1"/>
    <property type="molecule type" value="Genomic_DNA"/>
</dbReference>
<protein>
    <recommendedName>
        <fullName evidence="3">SAF domain-containing protein</fullName>
    </recommendedName>
</protein>
<dbReference type="CDD" id="cd11614">
    <property type="entry name" value="SAF_CpaB_FlgA_like"/>
    <property type="match status" value="1"/>
</dbReference>
<comment type="caution">
    <text evidence="1">The sequence shown here is derived from an EMBL/GenBank/DDBJ whole genome shotgun (WGS) entry which is preliminary data.</text>
</comment>
<evidence type="ECO:0000313" key="2">
    <source>
        <dbReference type="Proteomes" id="UP000655366"/>
    </source>
</evidence>
<evidence type="ECO:0000313" key="1">
    <source>
        <dbReference type="EMBL" id="MBG0739436.1"/>
    </source>
</evidence>
<organism evidence="1 2">
    <name type="scientific">Arthrobacter terrae</name>
    <dbReference type="NCBI Taxonomy" id="2935737"/>
    <lineage>
        <taxon>Bacteria</taxon>
        <taxon>Bacillati</taxon>
        <taxon>Actinomycetota</taxon>
        <taxon>Actinomycetes</taxon>
        <taxon>Micrococcales</taxon>
        <taxon>Micrococcaceae</taxon>
        <taxon>Arthrobacter</taxon>
    </lineage>
</organism>
<proteinExistence type="predicted"/>
<accession>A0A931G470</accession>
<gene>
    <name evidence="1" type="ORF">IV500_08550</name>
</gene>
<dbReference type="AlphaFoldDB" id="A0A931G470"/>
<sequence length="208" mass="21611">MRPAARLKKPSWKDPRLLVGILLVLASIASVTALVGSADQTTEVYAARDNIVLGQKITAAELTIVRVRLGDAQGLYTMVSDALPAGQVAVRLVPRGELLTKSSMGTPDTLDRKPAVLTLDEALPKEVGVGSRVDVWVSLPNGKNGYAEPSLLLPAAEVAQLTPASSALGGTKSTALHVLVSTVQMPKLLGALANKAKIAVVWNPAGGP</sequence>
<name>A0A931G470_9MICC</name>
<reference evidence="1 2" key="1">
    <citation type="submission" date="2020-11" db="EMBL/GenBank/DDBJ databases">
        <title>Arthrobacter antarcticus sp. nov., isolated from Antarctic Soil.</title>
        <authorList>
            <person name="Li J."/>
        </authorList>
    </citation>
    <scope>NUCLEOTIDE SEQUENCE [LARGE SCALE GENOMIC DNA]</scope>
    <source>
        <strain evidence="1 2">Z1-20</strain>
    </source>
</reference>
<evidence type="ECO:0008006" key="3">
    <source>
        <dbReference type="Google" id="ProtNLM"/>
    </source>
</evidence>